<comment type="caution">
    <text evidence="10">Lacks conserved residue(s) required for the propagation of feature annotation.</text>
</comment>
<evidence type="ECO:0000256" key="2">
    <source>
        <dbReference type="ARBA" id="ARBA00022475"/>
    </source>
</evidence>
<sequence length="343" mass="40063">MENFVWKDTIRINILVLRFAGLWPEGVEGYKLNYYTLYSLAVIFFMNANNAFQTAYICFIYTDLQALTAIFFVLVTDWLATLKIHCFIKNARILQRLMSDLEITEFQPRNDEQVDLVRPTLKTWKIVYQAYVAVTITAVLLYCLFPLVNGTFKEFRLPYWAWYPYDTKISPNYEFTYIYQVVSIAMLASVNINMDTLIAALMMYVAIQCDILSDNLKHVKNDEDSQFVKELEYHVTHHKMILRFARDINTFFNGIVLGQFFTSAAALALAMFQLTMVAPMSSEFISLLFYISSMTMQIFLYCWYGNELETRRALDRLMSLKIRLAGLGEESLEERITKEISQL</sequence>
<comment type="caution">
    <text evidence="11">The sequence shown here is derived from an EMBL/GenBank/DDBJ whole genome shotgun (WGS) entry which is preliminary data.</text>
</comment>
<evidence type="ECO:0000313" key="11">
    <source>
        <dbReference type="EMBL" id="KAJ3663367.1"/>
    </source>
</evidence>
<dbReference type="GO" id="GO:0007165">
    <property type="term" value="P:signal transduction"/>
    <property type="evidence" value="ECO:0007669"/>
    <property type="project" value="UniProtKB-KW"/>
</dbReference>
<keyword evidence="2" id="KW-1003">Cell membrane</keyword>
<comment type="subcellular location">
    <subcellularLocation>
        <location evidence="1 10">Cell membrane</location>
        <topology evidence="1 10">Multi-pass membrane protein</topology>
    </subcellularLocation>
</comment>
<protein>
    <recommendedName>
        <fullName evidence="10">Odorant receptor</fullName>
    </recommendedName>
</protein>
<evidence type="ECO:0000256" key="5">
    <source>
        <dbReference type="ARBA" id="ARBA00022725"/>
    </source>
</evidence>
<reference evidence="11" key="1">
    <citation type="journal article" date="2023" name="G3 (Bethesda)">
        <title>Whole genome assemblies of Zophobas morio and Tenebrio molitor.</title>
        <authorList>
            <person name="Kaur S."/>
            <person name="Stinson S.A."/>
            <person name="diCenzo G.C."/>
        </authorList>
    </citation>
    <scope>NUCLEOTIDE SEQUENCE</scope>
    <source>
        <strain evidence="11">QUZm001</strain>
    </source>
</reference>
<dbReference type="Proteomes" id="UP001168821">
    <property type="component" value="Unassembled WGS sequence"/>
</dbReference>
<evidence type="ECO:0000256" key="10">
    <source>
        <dbReference type="RuleBase" id="RU351113"/>
    </source>
</evidence>
<evidence type="ECO:0000256" key="4">
    <source>
        <dbReference type="ARBA" id="ARBA00022692"/>
    </source>
</evidence>
<keyword evidence="5 10" id="KW-0552">Olfaction</keyword>
<dbReference type="GO" id="GO:0005886">
    <property type="term" value="C:plasma membrane"/>
    <property type="evidence" value="ECO:0007669"/>
    <property type="project" value="UniProtKB-SubCell"/>
</dbReference>
<gene>
    <name evidence="11" type="ORF">Zmor_007648</name>
</gene>
<keyword evidence="12" id="KW-1185">Reference proteome</keyword>
<name>A0AA38MPN3_9CUCU</name>
<dbReference type="EMBL" id="JALNTZ010000002">
    <property type="protein sequence ID" value="KAJ3663367.1"/>
    <property type="molecule type" value="Genomic_DNA"/>
</dbReference>
<keyword evidence="4 10" id="KW-0812">Transmembrane</keyword>
<keyword evidence="8 10" id="KW-0675">Receptor</keyword>
<proteinExistence type="inferred from homology"/>
<dbReference type="GO" id="GO:0005549">
    <property type="term" value="F:odorant binding"/>
    <property type="evidence" value="ECO:0007669"/>
    <property type="project" value="InterPro"/>
</dbReference>
<dbReference type="Pfam" id="PF02949">
    <property type="entry name" value="7tm_6"/>
    <property type="match status" value="1"/>
</dbReference>
<dbReference type="AlphaFoldDB" id="A0AA38MPN3"/>
<comment type="similarity">
    <text evidence="10">Belongs to the insect chemoreceptor superfamily. Heteromeric odorant receptor channel (TC 1.A.69) family.</text>
</comment>
<feature type="transmembrane region" description="Helical" evidence="10">
    <location>
        <begin position="177"/>
        <end position="207"/>
    </location>
</feature>
<feature type="transmembrane region" description="Helical" evidence="10">
    <location>
        <begin position="126"/>
        <end position="148"/>
    </location>
</feature>
<feature type="transmembrane region" description="Helical" evidence="10">
    <location>
        <begin position="37"/>
        <end position="62"/>
    </location>
</feature>
<dbReference type="InterPro" id="IPR004117">
    <property type="entry name" value="7tm6_olfct_rcpt"/>
</dbReference>
<keyword evidence="3 10" id="KW-0716">Sensory transduction</keyword>
<keyword evidence="9 10" id="KW-0807">Transducer</keyword>
<feature type="transmembrane region" description="Helical" evidence="10">
    <location>
        <begin position="250"/>
        <end position="272"/>
    </location>
</feature>
<dbReference type="PANTHER" id="PTHR21137">
    <property type="entry name" value="ODORANT RECEPTOR"/>
    <property type="match status" value="1"/>
</dbReference>
<accession>A0AA38MPN3</accession>
<feature type="transmembrane region" description="Helical" evidence="10">
    <location>
        <begin position="68"/>
        <end position="88"/>
    </location>
</feature>
<evidence type="ECO:0000256" key="8">
    <source>
        <dbReference type="ARBA" id="ARBA00023170"/>
    </source>
</evidence>
<feature type="transmembrane region" description="Helical" evidence="10">
    <location>
        <begin position="284"/>
        <end position="304"/>
    </location>
</feature>
<evidence type="ECO:0000256" key="3">
    <source>
        <dbReference type="ARBA" id="ARBA00022606"/>
    </source>
</evidence>
<organism evidence="11 12">
    <name type="scientific">Zophobas morio</name>
    <dbReference type="NCBI Taxonomy" id="2755281"/>
    <lineage>
        <taxon>Eukaryota</taxon>
        <taxon>Metazoa</taxon>
        <taxon>Ecdysozoa</taxon>
        <taxon>Arthropoda</taxon>
        <taxon>Hexapoda</taxon>
        <taxon>Insecta</taxon>
        <taxon>Pterygota</taxon>
        <taxon>Neoptera</taxon>
        <taxon>Endopterygota</taxon>
        <taxon>Coleoptera</taxon>
        <taxon>Polyphaga</taxon>
        <taxon>Cucujiformia</taxon>
        <taxon>Tenebrionidae</taxon>
        <taxon>Zophobas</taxon>
    </lineage>
</organism>
<evidence type="ECO:0000256" key="6">
    <source>
        <dbReference type="ARBA" id="ARBA00022989"/>
    </source>
</evidence>
<dbReference type="GO" id="GO:0004984">
    <property type="term" value="F:olfactory receptor activity"/>
    <property type="evidence" value="ECO:0007669"/>
    <property type="project" value="InterPro"/>
</dbReference>
<evidence type="ECO:0000256" key="9">
    <source>
        <dbReference type="ARBA" id="ARBA00023224"/>
    </source>
</evidence>
<evidence type="ECO:0000256" key="7">
    <source>
        <dbReference type="ARBA" id="ARBA00023136"/>
    </source>
</evidence>
<keyword evidence="7 10" id="KW-0472">Membrane</keyword>
<evidence type="ECO:0000313" key="12">
    <source>
        <dbReference type="Proteomes" id="UP001168821"/>
    </source>
</evidence>
<evidence type="ECO:0000256" key="1">
    <source>
        <dbReference type="ARBA" id="ARBA00004651"/>
    </source>
</evidence>
<dbReference type="PANTHER" id="PTHR21137:SF35">
    <property type="entry name" value="ODORANT RECEPTOR 19A-RELATED"/>
    <property type="match status" value="1"/>
</dbReference>
<keyword evidence="6 10" id="KW-1133">Transmembrane helix</keyword>